<dbReference type="PANTHER" id="PTHR43674">
    <property type="entry name" value="NITRILASE C965.09-RELATED"/>
    <property type="match status" value="1"/>
</dbReference>
<dbReference type="Pfam" id="PF00795">
    <property type="entry name" value="CN_hydrolase"/>
    <property type="match status" value="1"/>
</dbReference>
<name>A0A2A3ZBH9_BREAU</name>
<organism evidence="3 4">
    <name type="scientific">Brevibacterium aurantiacum</name>
    <dbReference type="NCBI Taxonomy" id="273384"/>
    <lineage>
        <taxon>Bacteria</taxon>
        <taxon>Bacillati</taxon>
        <taxon>Actinomycetota</taxon>
        <taxon>Actinomycetes</taxon>
        <taxon>Micrococcales</taxon>
        <taxon>Brevibacteriaceae</taxon>
        <taxon>Brevibacterium</taxon>
    </lineage>
</organism>
<dbReference type="PANTHER" id="PTHR43674:SF2">
    <property type="entry name" value="BETA-UREIDOPROPIONASE"/>
    <property type="match status" value="1"/>
</dbReference>
<sequence>MVRIAVGQLEPVFGDVRTNIIQSTNAVRSAHAQGANIVVLPELISSGYKFGDREELEAVSETAGEGPATRAWQELADELGLVIVAGFSERADAEFYNSAYMAVPGSDPLVYRKTHLWDEEKLYFQPGNTGFPVVETEWGRLGMLICYDGWFPESYRSLAAQSVDIVCVPTNWVPIPGQRDAAPAMATTLTMAAAHINGVAIAAADRVGVERGQQFIGQSIICAATGWPVAGPADATTVAMLFADVNLEEIRSGRSWGAFNNPSQDRRPDQYLGM</sequence>
<evidence type="ECO:0000313" key="4">
    <source>
        <dbReference type="Proteomes" id="UP000217720"/>
    </source>
</evidence>
<dbReference type="GO" id="GO:0033388">
    <property type="term" value="P:putrescine biosynthetic process from arginine"/>
    <property type="evidence" value="ECO:0007669"/>
    <property type="project" value="TreeGrafter"/>
</dbReference>
<dbReference type="AlphaFoldDB" id="A0A2A3ZBH9"/>
<dbReference type="GO" id="GO:0050126">
    <property type="term" value="F:N-carbamoylputrescine amidase activity"/>
    <property type="evidence" value="ECO:0007669"/>
    <property type="project" value="TreeGrafter"/>
</dbReference>
<comment type="caution">
    <text evidence="3">The sequence shown here is derived from an EMBL/GenBank/DDBJ whole genome shotgun (WGS) entry which is preliminary data.</text>
</comment>
<evidence type="ECO:0000313" key="3">
    <source>
        <dbReference type="EMBL" id="PCC48821.1"/>
    </source>
</evidence>
<reference evidence="3 4" key="1">
    <citation type="journal article" date="2017" name="Elife">
        <title>Extensive horizontal gene transfer in cheese-associated bacteria.</title>
        <authorList>
            <person name="Bonham K.S."/>
            <person name="Wolfe B.E."/>
            <person name="Dutton R.J."/>
        </authorList>
    </citation>
    <scope>NUCLEOTIDE SEQUENCE [LARGE SCALE GENOMIC DNA]</scope>
    <source>
        <strain evidence="3 4">900_6</strain>
    </source>
</reference>
<protein>
    <submittedName>
        <fullName evidence="3">Hydratase</fullName>
    </submittedName>
</protein>
<evidence type="ECO:0000256" key="1">
    <source>
        <dbReference type="ARBA" id="ARBA00022801"/>
    </source>
</evidence>
<dbReference type="InterPro" id="IPR050345">
    <property type="entry name" value="Aliph_Amidase/BUP"/>
</dbReference>
<feature type="domain" description="CN hydrolase" evidence="2">
    <location>
        <begin position="2"/>
        <end position="247"/>
    </location>
</feature>
<evidence type="ECO:0000259" key="2">
    <source>
        <dbReference type="PROSITE" id="PS50263"/>
    </source>
</evidence>
<dbReference type="EMBL" id="NRGO01000026">
    <property type="protein sequence ID" value="PCC48821.1"/>
    <property type="molecule type" value="Genomic_DNA"/>
</dbReference>
<gene>
    <name evidence="3" type="ORF">CIK62_16610</name>
</gene>
<dbReference type="PROSITE" id="PS50263">
    <property type="entry name" value="CN_HYDROLASE"/>
    <property type="match status" value="1"/>
</dbReference>
<dbReference type="Gene3D" id="3.60.110.10">
    <property type="entry name" value="Carbon-nitrogen hydrolase"/>
    <property type="match status" value="1"/>
</dbReference>
<dbReference type="Proteomes" id="UP000217720">
    <property type="component" value="Unassembled WGS sequence"/>
</dbReference>
<proteinExistence type="predicted"/>
<accession>A0A2A3ZBH9</accession>
<dbReference type="SUPFAM" id="SSF56317">
    <property type="entry name" value="Carbon-nitrogen hydrolase"/>
    <property type="match status" value="1"/>
</dbReference>
<keyword evidence="1" id="KW-0378">Hydrolase</keyword>
<dbReference type="InterPro" id="IPR036526">
    <property type="entry name" value="C-N_Hydrolase_sf"/>
</dbReference>
<dbReference type="InterPro" id="IPR003010">
    <property type="entry name" value="C-N_Hydrolase"/>
</dbReference>